<dbReference type="OrthoDB" id="9796962at2"/>
<dbReference type="eggNOG" id="COG2847">
    <property type="taxonomic scope" value="Bacteria"/>
</dbReference>
<evidence type="ECO:0000313" key="3">
    <source>
        <dbReference type="EMBL" id="AQZ49538.1"/>
    </source>
</evidence>
<proteinExistence type="predicted"/>
<dbReference type="PIRSF" id="PIRSF037139">
    <property type="entry name" value="UCP037139"/>
    <property type="match status" value="1"/>
</dbReference>
<dbReference type="RefSeq" id="WP_018063412.1">
    <property type="nucleotide sequence ID" value="NZ_AQWH01000003.1"/>
</dbReference>
<reference evidence="3 4" key="1">
    <citation type="submission" date="2017-03" db="EMBL/GenBank/DDBJ databases">
        <title>Foreign affairs: Plasmid Transfer between Roseobacters and Rhizobia.</title>
        <authorList>
            <person name="Bartling P."/>
            <person name="Bunk B."/>
            <person name="Overmann J."/>
            <person name="Brinkmann H."/>
            <person name="Petersen J."/>
        </authorList>
    </citation>
    <scope>NUCLEOTIDE SEQUENCE [LARGE SCALE GENOMIC DNA]</scope>
    <source>
        <strain evidence="3 4">MACL11</strain>
    </source>
</reference>
<dbReference type="EMBL" id="CP020330">
    <property type="protein sequence ID" value="AQZ49538.1"/>
    <property type="molecule type" value="Genomic_DNA"/>
</dbReference>
<evidence type="ECO:0000259" key="2">
    <source>
        <dbReference type="Pfam" id="PF07987"/>
    </source>
</evidence>
<dbReference type="AlphaFoldDB" id="A0A1U9YVS3"/>
<protein>
    <recommendedName>
        <fullName evidence="2">YncI copper-binding domain-containing protein</fullName>
    </recommendedName>
</protein>
<dbReference type="Gene3D" id="2.60.40.2230">
    <property type="entry name" value="Uncharacterised protein YcnI-like PF07987, DUF1775"/>
    <property type="match status" value="1"/>
</dbReference>
<dbReference type="InterPro" id="IPR058248">
    <property type="entry name" value="Lxx211020-like"/>
</dbReference>
<dbReference type="STRING" id="1122214.Mame_00155"/>
<dbReference type="InterPro" id="IPR038507">
    <property type="entry name" value="YcnI-like_sf"/>
</dbReference>
<dbReference type="InterPro" id="IPR012533">
    <property type="entry name" value="YcnI-copper_dom"/>
</dbReference>
<feature type="domain" description="YncI copper-binding" evidence="2">
    <location>
        <begin position="25"/>
        <end position="167"/>
    </location>
</feature>
<evidence type="ECO:0000313" key="4">
    <source>
        <dbReference type="Proteomes" id="UP000191135"/>
    </source>
</evidence>
<dbReference type="Pfam" id="PF04314">
    <property type="entry name" value="PCuAC"/>
    <property type="match status" value="1"/>
</dbReference>
<keyword evidence="4" id="KW-1185">Reference proteome</keyword>
<organism evidence="3 4">
    <name type="scientific">Martelella mediterranea DSM 17316</name>
    <dbReference type="NCBI Taxonomy" id="1122214"/>
    <lineage>
        <taxon>Bacteria</taxon>
        <taxon>Pseudomonadati</taxon>
        <taxon>Pseudomonadota</taxon>
        <taxon>Alphaproteobacteria</taxon>
        <taxon>Hyphomicrobiales</taxon>
        <taxon>Aurantimonadaceae</taxon>
        <taxon>Martelella</taxon>
    </lineage>
</organism>
<dbReference type="KEGG" id="mmed:Mame_00155"/>
<dbReference type="SUPFAM" id="SSF110087">
    <property type="entry name" value="DR1885-like metal-binding protein"/>
    <property type="match status" value="1"/>
</dbReference>
<sequence length="349" mass="36748" precursor="true">MTTFMTRLAWAGAISLASLSAANAHMTLETGEAPAGGSYKAVIRVPHGCDGAATTEIRVQVPEGFYSVKPMPHAGWELETVTGAYAETYMNHGTPVSEGVTEVIWKGGELPDAYYDEFVMHGSLSADIAPGTVLYFPAVQLCADGSANHWTGTGETSDAEPAPKLTVTAAVAGHGHGGHDDHAAMSHDMSHDMDHAMSEDIKVGDLDITGAFARATLPGAPVGGGFLSITNNGDTDDRLIAASSDAAGDLQLHNMRMDGEVMKMYQMTDGIPVPAHETVELSPGGLHIMFMKLNGPLVEDTVVDVELTFEKAGKVTVPFTVKSIAAKEAGHDMHGMDHDHADHGDMKAN</sequence>
<dbReference type="InterPro" id="IPR021174">
    <property type="entry name" value="UCP037139"/>
</dbReference>
<keyword evidence="1" id="KW-0732">Signal</keyword>
<dbReference type="CDD" id="cd08545">
    <property type="entry name" value="YcnI_like"/>
    <property type="match status" value="1"/>
</dbReference>
<accession>A0A1U9YVS3</accession>
<dbReference type="eggNOG" id="COG4549">
    <property type="taxonomic scope" value="Bacteria"/>
</dbReference>
<dbReference type="Gene3D" id="2.60.40.1890">
    <property type="entry name" value="PCu(A)C copper chaperone"/>
    <property type="match status" value="1"/>
</dbReference>
<dbReference type="PANTHER" id="PTHR36302:SF1">
    <property type="entry name" value="COPPER CHAPERONE PCU(A)C"/>
    <property type="match status" value="1"/>
</dbReference>
<feature type="chain" id="PRO_5010741208" description="YncI copper-binding domain-containing protein" evidence="1">
    <location>
        <begin position="25"/>
        <end position="349"/>
    </location>
</feature>
<name>A0A1U9YVS3_9HYPH</name>
<dbReference type="Pfam" id="PF07987">
    <property type="entry name" value="DUF1775"/>
    <property type="match status" value="1"/>
</dbReference>
<gene>
    <name evidence="3" type="ORF">Mame_00155</name>
</gene>
<dbReference type="PANTHER" id="PTHR36302">
    <property type="entry name" value="BLR7088 PROTEIN"/>
    <property type="match status" value="1"/>
</dbReference>
<dbReference type="InterPro" id="IPR007410">
    <property type="entry name" value="LpqE-like"/>
</dbReference>
<dbReference type="Proteomes" id="UP000191135">
    <property type="component" value="Chromosome"/>
</dbReference>
<dbReference type="InterPro" id="IPR036182">
    <property type="entry name" value="PCuAC_sf"/>
</dbReference>
<evidence type="ECO:0000256" key="1">
    <source>
        <dbReference type="SAM" id="SignalP"/>
    </source>
</evidence>
<feature type="signal peptide" evidence="1">
    <location>
        <begin position="1"/>
        <end position="24"/>
    </location>
</feature>